<dbReference type="InterPro" id="IPR000889">
    <property type="entry name" value="Glutathione_peroxidase"/>
</dbReference>
<protein>
    <recommendedName>
        <fullName evidence="5">Glutathione peroxidase</fullName>
    </recommendedName>
</protein>
<organism evidence="6 7">
    <name type="scientific">Devosia nanyangense</name>
    <dbReference type="NCBI Taxonomy" id="1228055"/>
    <lineage>
        <taxon>Bacteria</taxon>
        <taxon>Pseudomonadati</taxon>
        <taxon>Pseudomonadota</taxon>
        <taxon>Alphaproteobacteria</taxon>
        <taxon>Hyphomicrobiales</taxon>
        <taxon>Devosiaceae</taxon>
        <taxon>Devosia</taxon>
    </lineage>
</organism>
<dbReference type="FunFam" id="3.40.30.10:FF:000010">
    <property type="entry name" value="Glutathione peroxidase"/>
    <property type="match status" value="1"/>
</dbReference>
<evidence type="ECO:0000256" key="3">
    <source>
        <dbReference type="ARBA" id="ARBA00023002"/>
    </source>
</evidence>
<proteinExistence type="inferred from homology"/>
<dbReference type="Gene3D" id="3.40.30.10">
    <property type="entry name" value="Glutaredoxin"/>
    <property type="match status" value="1"/>
</dbReference>
<evidence type="ECO:0000256" key="5">
    <source>
        <dbReference type="RuleBase" id="RU000499"/>
    </source>
</evidence>
<feature type="active site" evidence="4">
    <location>
        <position position="36"/>
    </location>
</feature>
<gene>
    <name evidence="6" type="ORF">HY834_00350</name>
</gene>
<dbReference type="GO" id="GO:0034599">
    <property type="term" value="P:cellular response to oxidative stress"/>
    <property type="evidence" value="ECO:0007669"/>
    <property type="project" value="TreeGrafter"/>
</dbReference>
<accession>A0A933KZ44</accession>
<evidence type="ECO:0000313" key="7">
    <source>
        <dbReference type="Proteomes" id="UP000782610"/>
    </source>
</evidence>
<dbReference type="Proteomes" id="UP000782610">
    <property type="component" value="Unassembled WGS sequence"/>
</dbReference>
<evidence type="ECO:0000256" key="1">
    <source>
        <dbReference type="ARBA" id="ARBA00006926"/>
    </source>
</evidence>
<dbReference type="InterPro" id="IPR036249">
    <property type="entry name" value="Thioredoxin-like_sf"/>
</dbReference>
<keyword evidence="3 5" id="KW-0560">Oxidoreductase</keyword>
<sequence length="158" mass="17111">MPILSDFAATRLLGGPEPLSDFAGKVALVVNVASHCGNTPQYEGLEALYRTYGPRGLVVMGFPCNQFSGQEPGTAAEIAEFCTVNFAVDFPMFGKIEVNGPGADPLYKWLKRETPGSGNRDVEWNFAKFLVGRDGRPVHRYGDKFPPSAIASDIEALL</sequence>
<comment type="similarity">
    <text evidence="1 5">Belongs to the glutathione peroxidase family.</text>
</comment>
<dbReference type="PRINTS" id="PR01011">
    <property type="entry name" value="GLUTPROXDASE"/>
</dbReference>
<dbReference type="CDD" id="cd00340">
    <property type="entry name" value="GSH_Peroxidase"/>
    <property type="match status" value="1"/>
</dbReference>
<dbReference type="PROSITE" id="PS51355">
    <property type="entry name" value="GLUTATHIONE_PEROXID_3"/>
    <property type="match status" value="1"/>
</dbReference>
<reference evidence="6" key="1">
    <citation type="submission" date="2020-07" db="EMBL/GenBank/DDBJ databases">
        <title>Huge and variable diversity of episymbiotic CPR bacteria and DPANN archaea in groundwater ecosystems.</title>
        <authorList>
            <person name="He C.Y."/>
            <person name="Keren R."/>
            <person name="Whittaker M."/>
            <person name="Farag I.F."/>
            <person name="Doudna J."/>
            <person name="Cate J.H.D."/>
            <person name="Banfield J.F."/>
        </authorList>
    </citation>
    <scope>NUCLEOTIDE SEQUENCE</scope>
    <source>
        <strain evidence="6">NC_groundwater_1586_Pr3_B-0.1um_66_15</strain>
    </source>
</reference>
<dbReference type="GO" id="GO:0004601">
    <property type="term" value="F:peroxidase activity"/>
    <property type="evidence" value="ECO:0007669"/>
    <property type="project" value="UniProtKB-KW"/>
</dbReference>
<dbReference type="EMBL" id="JACRAF010000002">
    <property type="protein sequence ID" value="MBI4920172.1"/>
    <property type="molecule type" value="Genomic_DNA"/>
</dbReference>
<evidence type="ECO:0000313" key="6">
    <source>
        <dbReference type="EMBL" id="MBI4920172.1"/>
    </source>
</evidence>
<comment type="caution">
    <text evidence="6">The sequence shown here is derived from an EMBL/GenBank/DDBJ whole genome shotgun (WGS) entry which is preliminary data.</text>
</comment>
<dbReference type="AlphaFoldDB" id="A0A933KZ44"/>
<dbReference type="PANTHER" id="PTHR11592:SF78">
    <property type="entry name" value="GLUTATHIONE PEROXIDASE"/>
    <property type="match status" value="1"/>
</dbReference>
<evidence type="ECO:0000256" key="4">
    <source>
        <dbReference type="PIRSR" id="PIRSR000303-1"/>
    </source>
</evidence>
<evidence type="ECO:0000256" key="2">
    <source>
        <dbReference type="ARBA" id="ARBA00022559"/>
    </source>
</evidence>
<dbReference type="SUPFAM" id="SSF52833">
    <property type="entry name" value="Thioredoxin-like"/>
    <property type="match status" value="1"/>
</dbReference>
<dbReference type="PANTHER" id="PTHR11592">
    <property type="entry name" value="GLUTATHIONE PEROXIDASE"/>
    <property type="match status" value="1"/>
</dbReference>
<dbReference type="Pfam" id="PF00255">
    <property type="entry name" value="GSHPx"/>
    <property type="match status" value="1"/>
</dbReference>
<keyword evidence="2 5" id="KW-0575">Peroxidase</keyword>
<name>A0A933KZ44_9HYPH</name>
<dbReference type="PIRSF" id="PIRSF000303">
    <property type="entry name" value="Glutathion_perox"/>
    <property type="match status" value="1"/>
</dbReference>